<dbReference type="CDD" id="cd02893">
    <property type="entry name" value="FTase"/>
    <property type="match status" value="1"/>
</dbReference>
<evidence type="ECO:0000256" key="9">
    <source>
        <dbReference type="RuleBase" id="RU365056"/>
    </source>
</evidence>
<evidence type="ECO:0000256" key="4">
    <source>
        <dbReference type="ARBA" id="ARBA00022602"/>
    </source>
</evidence>
<dbReference type="InterPro" id="IPR026872">
    <property type="entry name" value="FTB"/>
</dbReference>
<protein>
    <recommendedName>
        <fullName evidence="3 9">Protein farnesyltransferase subunit beta</fullName>
        <shortName evidence="9">FTase-beta</shortName>
        <ecNumber evidence="2 9">2.5.1.58</ecNumber>
    </recommendedName>
</protein>
<keyword evidence="5 9" id="KW-0808">Transferase</keyword>
<feature type="domain" description="Prenyltransferase alpha-alpha toroid" evidence="11">
    <location>
        <begin position="152"/>
        <end position="587"/>
    </location>
</feature>
<dbReference type="PANTHER" id="PTHR11774">
    <property type="entry name" value="GERANYLGERANYL TRANSFERASE TYPE BETA SUBUNIT"/>
    <property type="match status" value="1"/>
</dbReference>
<dbReference type="InterPro" id="IPR001330">
    <property type="entry name" value="Prenyltrans"/>
</dbReference>
<dbReference type="GO" id="GO:0008270">
    <property type="term" value="F:zinc ion binding"/>
    <property type="evidence" value="ECO:0007669"/>
    <property type="project" value="UniProtKB-UniRule"/>
</dbReference>
<dbReference type="GO" id="GO:0005965">
    <property type="term" value="C:protein farnesyltransferase complex"/>
    <property type="evidence" value="ECO:0007669"/>
    <property type="project" value="UniProtKB-UniRule"/>
</dbReference>
<keyword evidence="7" id="KW-0677">Repeat</keyword>
<name>A0A7S4K2Z3_9STRA</name>
<feature type="compositionally biased region" description="Acidic residues" evidence="10">
    <location>
        <begin position="44"/>
        <end position="55"/>
    </location>
</feature>
<evidence type="ECO:0000256" key="5">
    <source>
        <dbReference type="ARBA" id="ARBA00022679"/>
    </source>
</evidence>
<proteinExistence type="inferred from homology"/>
<evidence type="ECO:0000256" key="1">
    <source>
        <dbReference type="ARBA" id="ARBA00010497"/>
    </source>
</evidence>
<evidence type="ECO:0000256" key="3">
    <source>
        <dbReference type="ARBA" id="ARBA00015798"/>
    </source>
</evidence>
<dbReference type="InterPro" id="IPR045089">
    <property type="entry name" value="PGGT1B-like"/>
</dbReference>
<dbReference type="AlphaFoldDB" id="A0A7S4K2Z3"/>
<comment type="function">
    <text evidence="9">Catalyzes the transfer of a farnesyl moiety from farnesyl diphosphate to a cysteine at the fourth position from the C-terminus of several proteins. The beta subunit is responsible for peptide-binding.</text>
</comment>
<evidence type="ECO:0000256" key="2">
    <source>
        <dbReference type="ARBA" id="ARBA00012702"/>
    </source>
</evidence>
<evidence type="ECO:0000256" key="7">
    <source>
        <dbReference type="ARBA" id="ARBA00022737"/>
    </source>
</evidence>
<dbReference type="SUPFAM" id="SSF48239">
    <property type="entry name" value="Terpenoid cyclases/Protein prenyltransferases"/>
    <property type="match status" value="1"/>
</dbReference>
<dbReference type="PANTHER" id="PTHR11774:SF6">
    <property type="entry name" value="PROTEIN FARNESYLTRANSFERASE SUBUNIT BETA"/>
    <property type="match status" value="1"/>
</dbReference>
<comment type="catalytic activity">
    <reaction evidence="9">
        <text>L-cysteinyl-[protein] + (2E,6E)-farnesyl diphosphate = S-(2E,6E)-farnesyl-L-cysteinyl-[protein] + diphosphate</text>
        <dbReference type="Rhea" id="RHEA:13345"/>
        <dbReference type="Rhea" id="RHEA-COMP:10131"/>
        <dbReference type="Rhea" id="RHEA-COMP:11535"/>
        <dbReference type="ChEBI" id="CHEBI:29950"/>
        <dbReference type="ChEBI" id="CHEBI:33019"/>
        <dbReference type="ChEBI" id="CHEBI:86019"/>
        <dbReference type="ChEBI" id="CHEBI:175763"/>
    </reaction>
</comment>
<feature type="region of interest" description="Disordered" evidence="10">
    <location>
        <begin position="1"/>
        <end position="64"/>
    </location>
</feature>
<dbReference type="EC" id="2.5.1.58" evidence="2 9"/>
<comment type="cofactor">
    <cofactor evidence="9">
        <name>Zn(2+)</name>
        <dbReference type="ChEBI" id="CHEBI:29105"/>
    </cofactor>
    <text evidence="9">Binds 1 zinc ion per subunit.</text>
</comment>
<dbReference type="GO" id="GO:0097354">
    <property type="term" value="P:prenylation"/>
    <property type="evidence" value="ECO:0007669"/>
    <property type="project" value="UniProtKB-UniRule"/>
</dbReference>
<reference evidence="12" key="1">
    <citation type="submission" date="2021-01" db="EMBL/GenBank/DDBJ databases">
        <authorList>
            <person name="Corre E."/>
            <person name="Pelletier E."/>
            <person name="Niang G."/>
            <person name="Scheremetjew M."/>
            <person name="Finn R."/>
            <person name="Kale V."/>
            <person name="Holt S."/>
            <person name="Cochrane G."/>
            <person name="Meng A."/>
            <person name="Brown T."/>
            <person name="Cohen L."/>
        </authorList>
    </citation>
    <scope>NUCLEOTIDE SEQUENCE</scope>
    <source>
        <strain evidence="12">Isolate 1302-5</strain>
    </source>
</reference>
<evidence type="ECO:0000256" key="6">
    <source>
        <dbReference type="ARBA" id="ARBA00022723"/>
    </source>
</evidence>
<comment type="subunit">
    <text evidence="9">Heterodimer of an alpha and a beta subunit.</text>
</comment>
<dbReference type="Gene3D" id="1.50.10.20">
    <property type="match status" value="1"/>
</dbReference>
<evidence type="ECO:0000256" key="10">
    <source>
        <dbReference type="SAM" id="MobiDB-lite"/>
    </source>
</evidence>
<keyword evidence="8 9" id="KW-0862">Zinc</keyword>
<evidence type="ECO:0000313" key="12">
    <source>
        <dbReference type="EMBL" id="CAE2282163.1"/>
    </source>
</evidence>
<feature type="region of interest" description="Disordered" evidence="10">
    <location>
        <begin position="485"/>
        <end position="508"/>
    </location>
</feature>
<feature type="region of interest" description="Disordered" evidence="10">
    <location>
        <begin position="600"/>
        <end position="623"/>
    </location>
</feature>
<organism evidence="12">
    <name type="scientific">Odontella aurita</name>
    <dbReference type="NCBI Taxonomy" id="265563"/>
    <lineage>
        <taxon>Eukaryota</taxon>
        <taxon>Sar</taxon>
        <taxon>Stramenopiles</taxon>
        <taxon>Ochrophyta</taxon>
        <taxon>Bacillariophyta</taxon>
        <taxon>Mediophyceae</taxon>
        <taxon>Biddulphiophycidae</taxon>
        <taxon>Eupodiscales</taxon>
        <taxon>Odontellaceae</taxon>
        <taxon>Odontella</taxon>
    </lineage>
</organism>
<keyword evidence="4 9" id="KW-0637">Prenyltransferase</keyword>
<gene>
    <name evidence="12" type="ORF">OAUR00152_LOCUS38252</name>
</gene>
<dbReference type="Pfam" id="PF00432">
    <property type="entry name" value="Prenyltrans"/>
    <property type="match status" value="1"/>
</dbReference>
<dbReference type="InterPro" id="IPR008930">
    <property type="entry name" value="Terpenoid_cyclase/PrenylTrfase"/>
</dbReference>
<dbReference type="EMBL" id="HBKQ01055859">
    <property type="protein sequence ID" value="CAE2282163.1"/>
    <property type="molecule type" value="Transcribed_RNA"/>
</dbReference>
<comment type="similarity">
    <text evidence="1 9">Belongs to the protein prenyltransferase subunit beta family.</text>
</comment>
<feature type="compositionally biased region" description="Low complexity" evidence="10">
    <location>
        <begin position="27"/>
        <end position="43"/>
    </location>
</feature>
<dbReference type="GO" id="GO:0004660">
    <property type="term" value="F:protein farnesyltransferase activity"/>
    <property type="evidence" value="ECO:0007669"/>
    <property type="project" value="UniProtKB-UniRule"/>
</dbReference>
<keyword evidence="6 9" id="KW-0479">Metal-binding</keyword>
<feature type="compositionally biased region" description="Acidic residues" evidence="10">
    <location>
        <begin position="493"/>
        <end position="508"/>
    </location>
</feature>
<accession>A0A7S4K2Z3</accession>
<feature type="compositionally biased region" description="Acidic residues" evidence="10">
    <location>
        <begin position="1"/>
        <end position="11"/>
    </location>
</feature>
<evidence type="ECO:0000256" key="8">
    <source>
        <dbReference type="ARBA" id="ARBA00022833"/>
    </source>
</evidence>
<sequence length="623" mass="67439">MAAADADDSAEESSKTPAEATGGGNWEAAAAESLLLEENSNIEMLEEEEEDEEPLEPLSEPCPPLPRVQYVLETLTTESQRETEDEVSPFFVDLKTLPNDQLMHLRAVGLLSPEPVPATGKAASILGGAEEETGSDGGPKAETPDSSASIRLLRNRHAAYLSRALTQPLSRGFVALDASRPWIVYWTLHSLDLLDALPYEEVLRSVVNTLDNCWQEIEVELDVEEVREDPILARYAEDDASADSKAKVKVPAGGFSGGPGQMAHCAPSYAAVLALCIVHGAGTEYETQSQSSVMALNLLQSKRERLYAWYLSLRQPFPSLSVPKSEASSKPPMVGYRMHHDGEVDVRATYTMLAATELLNITTVNIARGASDYVAACQTYEGGFGGEPHSEAHGGYTFCALVALRLLRRHDAYADAADSDSGGGTGGRFDAEALGGWLSRRQMSFEGGFQGRANKLVDGCYSFWQGGGTAVLDLCNDDRYADDPHASGIKMEEEGEEGESGGDDVEEGEDRLSFDRDMLQRYILLCAQDVNGGVRDKPSKPRDFYHSCYNLSGLSVAQNVLAPGGRAVVWGDTERNRIGRTHPVFNVRVERVQAALREFGGARSATTKSSEVGGAEEEGKAER</sequence>
<evidence type="ECO:0000259" key="11">
    <source>
        <dbReference type="Pfam" id="PF00432"/>
    </source>
</evidence>